<dbReference type="EMBL" id="JACDTQ010000812">
    <property type="protein sequence ID" value="KAF5925656.1"/>
    <property type="molecule type" value="Genomic_DNA"/>
</dbReference>
<evidence type="ECO:0000313" key="3">
    <source>
        <dbReference type="Proteomes" id="UP000551758"/>
    </source>
</evidence>
<dbReference type="Proteomes" id="UP000551758">
    <property type="component" value="Unassembled WGS sequence"/>
</dbReference>
<reference evidence="2 3" key="1">
    <citation type="journal article" date="2020" name="Mol. Biol. Evol.">
        <title>Interspecific Gene Flow and the Evolution of Specialization in Black and White Rhinoceros.</title>
        <authorList>
            <person name="Moodley Y."/>
            <person name="Westbury M.V."/>
            <person name="Russo I.M."/>
            <person name="Gopalakrishnan S."/>
            <person name="Rakotoarivelo A."/>
            <person name="Olsen R.A."/>
            <person name="Prost S."/>
            <person name="Tunstall T."/>
            <person name="Ryder O.A."/>
            <person name="Dalen L."/>
            <person name="Bruford M.W."/>
        </authorList>
    </citation>
    <scope>NUCLEOTIDE SEQUENCE [LARGE SCALE GENOMIC DNA]</scope>
    <source>
        <strain evidence="2">SBR-YM</strain>
        <tissue evidence="2">Skin</tissue>
    </source>
</reference>
<proteinExistence type="predicted"/>
<gene>
    <name evidence="2" type="ORF">HPG69_002105</name>
</gene>
<comment type="caution">
    <text evidence="2">The sequence shown here is derived from an EMBL/GenBank/DDBJ whole genome shotgun (WGS) entry which is preliminary data.</text>
</comment>
<name>A0A7J7FD80_DICBM</name>
<organism evidence="2 3">
    <name type="scientific">Diceros bicornis minor</name>
    <name type="common">South-central black rhinoceros</name>
    <dbReference type="NCBI Taxonomy" id="77932"/>
    <lineage>
        <taxon>Eukaryota</taxon>
        <taxon>Metazoa</taxon>
        <taxon>Chordata</taxon>
        <taxon>Craniata</taxon>
        <taxon>Vertebrata</taxon>
        <taxon>Euteleostomi</taxon>
        <taxon>Mammalia</taxon>
        <taxon>Eutheria</taxon>
        <taxon>Laurasiatheria</taxon>
        <taxon>Perissodactyla</taxon>
        <taxon>Rhinocerotidae</taxon>
        <taxon>Diceros</taxon>
    </lineage>
</organism>
<evidence type="ECO:0000313" key="2">
    <source>
        <dbReference type="EMBL" id="KAF5925656.1"/>
    </source>
</evidence>
<feature type="region of interest" description="Disordered" evidence="1">
    <location>
        <begin position="1"/>
        <end position="26"/>
    </location>
</feature>
<protein>
    <submittedName>
        <fullName evidence="2">Uncharacterized protein</fullName>
    </submittedName>
</protein>
<evidence type="ECO:0000256" key="1">
    <source>
        <dbReference type="SAM" id="MobiDB-lite"/>
    </source>
</evidence>
<sequence>MEMTTFPQRKAPAEPLPSPIPDHPLDAKCEKRRSGAESSVLDPTREGRRYHQLQFLKTLYSLQWYWQKHGEGPIFFMMLTKDGEEL</sequence>
<dbReference type="AlphaFoldDB" id="A0A7J7FD80"/>
<accession>A0A7J7FD80</accession>
<keyword evidence="3" id="KW-1185">Reference proteome</keyword>